<proteinExistence type="predicted"/>
<dbReference type="Pfam" id="PF00004">
    <property type="entry name" value="AAA"/>
    <property type="match status" value="1"/>
</dbReference>
<dbReference type="CDD" id="cd19481">
    <property type="entry name" value="RecA-like_protease"/>
    <property type="match status" value="1"/>
</dbReference>
<dbReference type="Gene3D" id="3.40.50.300">
    <property type="entry name" value="P-loop containing nucleotide triphosphate hydrolases"/>
    <property type="match status" value="1"/>
</dbReference>
<dbReference type="PANTHER" id="PTHR23077:SF198">
    <property type="entry name" value="ATP-DEPENDENT ZINC METALLOPROTEASE FTSH"/>
    <property type="match status" value="1"/>
</dbReference>
<dbReference type="GO" id="GO:0016887">
    <property type="term" value="F:ATP hydrolysis activity"/>
    <property type="evidence" value="ECO:0007669"/>
    <property type="project" value="InterPro"/>
</dbReference>
<comment type="caution">
    <text evidence="2">The sequence shown here is derived from an EMBL/GenBank/DDBJ whole genome shotgun (WGS) entry which is preliminary data.</text>
</comment>
<dbReference type="Pfam" id="PF22977">
    <property type="entry name" value="WHD"/>
    <property type="match status" value="1"/>
</dbReference>
<dbReference type="EMBL" id="PNYB01000011">
    <property type="protein sequence ID" value="PMS24064.1"/>
    <property type="molecule type" value="Genomic_DNA"/>
</dbReference>
<name>A0A2N7W3T7_9BURK</name>
<dbReference type="Proteomes" id="UP000235347">
    <property type="component" value="Unassembled WGS sequence"/>
</dbReference>
<dbReference type="AlphaFoldDB" id="A0A2N7W3T7"/>
<organism evidence="2 3">
    <name type="scientific">Trinickia soli</name>
    <dbReference type="NCBI Taxonomy" id="380675"/>
    <lineage>
        <taxon>Bacteria</taxon>
        <taxon>Pseudomonadati</taxon>
        <taxon>Pseudomonadota</taxon>
        <taxon>Betaproteobacteria</taxon>
        <taxon>Burkholderiales</taxon>
        <taxon>Burkholderiaceae</taxon>
        <taxon>Trinickia</taxon>
    </lineage>
</organism>
<reference evidence="2 3" key="1">
    <citation type="submission" date="2018-01" db="EMBL/GenBank/DDBJ databases">
        <title>Whole genome analyses suggest that Burkholderia sensu lato contains two further novel genera in the rhizoxinica-symbiotica group Mycetohabitans gen. nov., and Trinickia gen. nov.: implications for the evolution of diazotrophy and nodulation in the Burkholderiaceae.</title>
        <authorList>
            <person name="Estrada-de los Santos P."/>
            <person name="Palmer M."/>
            <person name="Chavez-Ramirez B."/>
            <person name="Beukes C."/>
            <person name="Steenkamp E.T."/>
            <person name="Hirsch A.M."/>
            <person name="Manyaka P."/>
            <person name="Maluk M."/>
            <person name="Lafos M."/>
            <person name="Crook M."/>
            <person name="Gross E."/>
            <person name="Simon M.F."/>
            <person name="Bueno dos Reis Junior F."/>
            <person name="Poole P.S."/>
            <person name="Venter S.N."/>
            <person name="James E.K."/>
        </authorList>
    </citation>
    <scope>NUCLEOTIDE SEQUENCE [LARGE SCALE GENOMIC DNA]</scope>
    <source>
        <strain evidence="2 3">GP25-8</strain>
    </source>
</reference>
<evidence type="ECO:0000313" key="2">
    <source>
        <dbReference type="EMBL" id="PMS24064.1"/>
    </source>
</evidence>
<feature type="domain" description="AAA+ ATPase" evidence="1">
    <location>
        <begin position="500"/>
        <end position="632"/>
    </location>
</feature>
<dbReference type="InterPro" id="IPR027417">
    <property type="entry name" value="P-loop_NTPase"/>
</dbReference>
<accession>A0A2N7W3T7</accession>
<evidence type="ECO:0000313" key="3">
    <source>
        <dbReference type="Proteomes" id="UP000235347"/>
    </source>
</evidence>
<sequence length="714" mass="78264">MTTTGASLAESAAPYADNPAFLDDLRRFVESLLSAADRAATDSLHTASHQASHTWRAIAARMAATVKAEIFIPLAHVALVFQLDARDVQLLSLALMIEADRSISDAFSTLTRTLHEAEGIDDRPRSTSATGKATSLRTATYLLGDVRGCLFADSPLCVHQLIELDDVNVSTLDGAYRLAPALTAYLLGLAAPQPRIGDQMAVDVIVEESLAELIVGENIKRQLQRFVEVCCAPSARFGAVVLQIEADDTTLAGALAAAAFSNLGYGVARLSARHIRSAYQNADHRLSTLQQQLRTACRDAALCTQVLMLTDTDALIGNEEREQIDLFDSAIQALLQAVTYVVILNGASRRLADTVAGSRQQGVRLFQVCVPPPTPDLRKLAWEKHADYYDLPLDDRLLTAVADAYTFTEARIAAVIDTLAGRHALAGDDKIEPMLWDICRTEAQDQPIGVARRVDAPYRLSDLVAPPQTVALLEEVLGQMRHRAHVIDELGFAAKHPAVKNLCVLFHGSPGTGKTMASSILANELSLPLYRVDLSTVLSKYIGETERNIAQLFERAQLMNVVLHFDEAEGLFSKRTDAKDSHDRFANLQVGFLLQRIESYQGLVILSTNLMGNIDKAFLRRFGFVIEFPSPARDERLHLWRQIFPERVRLHDDVDLEVLADKAALSGGYIRNAALSATFLAAREGSAVKMTHLVKSVGREYEKLGKLFSEADYI</sequence>
<dbReference type="SUPFAM" id="SSF52540">
    <property type="entry name" value="P-loop containing nucleoside triphosphate hydrolases"/>
    <property type="match status" value="2"/>
</dbReference>
<protein>
    <recommendedName>
        <fullName evidence="1">AAA+ ATPase domain-containing protein</fullName>
    </recommendedName>
</protein>
<dbReference type="RefSeq" id="WP_102610550.1">
    <property type="nucleotide sequence ID" value="NZ_CADIKD010000013.1"/>
</dbReference>
<gene>
    <name evidence="2" type="ORF">C0Z19_14635</name>
</gene>
<dbReference type="SMART" id="SM00382">
    <property type="entry name" value="AAA"/>
    <property type="match status" value="1"/>
</dbReference>
<dbReference type="InterPro" id="IPR003959">
    <property type="entry name" value="ATPase_AAA_core"/>
</dbReference>
<dbReference type="InterPro" id="IPR054472">
    <property type="entry name" value="WHD"/>
</dbReference>
<dbReference type="GO" id="GO:0005524">
    <property type="term" value="F:ATP binding"/>
    <property type="evidence" value="ECO:0007669"/>
    <property type="project" value="InterPro"/>
</dbReference>
<evidence type="ECO:0000259" key="1">
    <source>
        <dbReference type="SMART" id="SM00382"/>
    </source>
</evidence>
<dbReference type="InterPro" id="IPR050168">
    <property type="entry name" value="AAA_ATPase_domain"/>
</dbReference>
<keyword evidence="3" id="KW-1185">Reference proteome</keyword>
<dbReference type="InterPro" id="IPR003593">
    <property type="entry name" value="AAA+_ATPase"/>
</dbReference>
<dbReference type="PANTHER" id="PTHR23077">
    <property type="entry name" value="AAA-FAMILY ATPASE"/>
    <property type="match status" value="1"/>
</dbReference>